<dbReference type="KEGG" id="mmyr:MXMO3_01701"/>
<protein>
    <submittedName>
        <fullName evidence="1">Terminase, small subunit</fullName>
    </submittedName>
</protein>
<dbReference type="InterPro" id="IPR032066">
    <property type="entry name" value="GP3_package"/>
</dbReference>
<proteinExistence type="predicted"/>
<evidence type="ECO:0000313" key="2">
    <source>
        <dbReference type="Proteomes" id="UP000258927"/>
    </source>
</evidence>
<dbReference type="RefSeq" id="WP_117395571.1">
    <property type="nucleotide sequence ID" value="NZ_CP021330.1"/>
</dbReference>
<organism evidence="1 2">
    <name type="scientific">Maritalea myrionectae</name>
    <dbReference type="NCBI Taxonomy" id="454601"/>
    <lineage>
        <taxon>Bacteria</taxon>
        <taxon>Pseudomonadati</taxon>
        <taxon>Pseudomonadota</taxon>
        <taxon>Alphaproteobacteria</taxon>
        <taxon>Hyphomicrobiales</taxon>
        <taxon>Devosiaceae</taxon>
        <taxon>Maritalea</taxon>
    </lineage>
</organism>
<reference evidence="1 2" key="1">
    <citation type="submission" date="2017-05" db="EMBL/GenBank/DDBJ databases">
        <title>Genome Analysis of Maritalea myrionectae HL2708#5.</title>
        <authorList>
            <consortium name="Cotde Inc.-PKNU"/>
            <person name="Jang D."/>
            <person name="Oh H.-M."/>
        </authorList>
    </citation>
    <scope>NUCLEOTIDE SEQUENCE [LARGE SCALE GENOMIC DNA]</scope>
    <source>
        <strain evidence="1 2">HL2708#5</strain>
    </source>
</reference>
<gene>
    <name evidence="1" type="ORF">MXMO3_01701</name>
</gene>
<name>A0A2R4MDW9_9HYPH</name>
<accession>A0A2R4MDW9</accession>
<keyword evidence="2" id="KW-1185">Reference proteome</keyword>
<dbReference type="Pfam" id="PF16677">
    <property type="entry name" value="GP3_package"/>
    <property type="match status" value="1"/>
</dbReference>
<evidence type="ECO:0000313" key="1">
    <source>
        <dbReference type="EMBL" id="AVX04227.1"/>
    </source>
</evidence>
<sequence>MAAPLGNSFWKARSSHGRKPIFESPDQLEKACQEYFDWVEANPLYEIKPFNTKGGIVQEPVAKMRAMTIAGLCIFLDIGQTTWSEYKANKDFAGVITQVEDIIRTQKFAGAAADLLNPNIIARDLGLADKKEHSGPEGGPMEHKASDKDLARAIATILAKGIKIEPDA</sequence>
<dbReference type="Proteomes" id="UP000258927">
    <property type="component" value="Chromosome"/>
</dbReference>
<dbReference type="EMBL" id="CP021330">
    <property type="protein sequence ID" value="AVX04227.1"/>
    <property type="molecule type" value="Genomic_DNA"/>
</dbReference>
<dbReference type="AlphaFoldDB" id="A0A2R4MDW9"/>
<dbReference type="Gene3D" id="1.10.132.80">
    <property type="match status" value="1"/>
</dbReference>